<accession>A0ABT0L9K5</accession>
<dbReference type="EMBL" id="JAKIKS010000019">
    <property type="protein sequence ID" value="MCL1124239.1"/>
    <property type="molecule type" value="Genomic_DNA"/>
</dbReference>
<dbReference type="Proteomes" id="UP001203423">
    <property type="component" value="Unassembled WGS sequence"/>
</dbReference>
<evidence type="ECO:0000313" key="3">
    <source>
        <dbReference type="EMBL" id="MCL1124239.1"/>
    </source>
</evidence>
<evidence type="ECO:0000256" key="1">
    <source>
        <dbReference type="SAM" id="MobiDB-lite"/>
    </source>
</evidence>
<evidence type="ECO:0000313" key="4">
    <source>
        <dbReference type="Proteomes" id="UP001203423"/>
    </source>
</evidence>
<organism evidence="3 4">
    <name type="scientific">Shewanella surugensis</name>
    <dbReference type="NCBI Taxonomy" id="212020"/>
    <lineage>
        <taxon>Bacteria</taxon>
        <taxon>Pseudomonadati</taxon>
        <taxon>Pseudomonadota</taxon>
        <taxon>Gammaproteobacteria</taxon>
        <taxon>Alteromonadales</taxon>
        <taxon>Shewanellaceae</taxon>
        <taxon>Shewanella</taxon>
    </lineage>
</organism>
<sequence>MIQTEQEFTLMLAHELNQPSPRQMLYQMSSTEYLDWQKYFANKGFRVENDNWRMGMIASSVWNVNLKPDERFTPQQFYQHEPQAERSDDELMQLGDSTGGVRLE</sequence>
<dbReference type="InterPro" id="IPR009350">
    <property type="entry name" value="Phage_tail_T"/>
</dbReference>
<proteinExistence type="predicted"/>
<feature type="domain" description="Minor tail T" evidence="2">
    <location>
        <begin position="29"/>
        <end position="97"/>
    </location>
</feature>
<keyword evidence="4" id="KW-1185">Reference proteome</keyword>
<name>A0ABT0L9K5_9GAMM</name>
<protein>
    <submittedName>
        <fullName evidence="3">Phage tail assembly protein T</fullName>
    </submittedName>
</protein>
<comment type="caution">
    <text evidence="3">The sequence shown here is derived from an EMBL/GenBank/DDBJ whole genome shotgun (WGS) entry which is preliminary data.</text>
</comment>
<dbReference type="RefSeq" id="WP_248939518.1">
    <property type="nucleotide sequence ID" value="NZ_JAKIKS010000019.1"/>
</dbReference>
<evidence type="ECO:0000259" key="2">
    <source>
        <dbReference type="Pfam" id="PF06223"/>
    </source>
</evidence>
<feature type="region of interest" description="Disordered" evidence="1">
    <location>
        <begin position="81"/>
        <end position="104"/>
    </location>
</feature>
<reference evidence="3 4" key="1">
    <citation type="submission" date="2022-01" db="EMBL/GenBank/DDBJ databases">
        <title>Whole genome-based taxonomy of the Shewanellaceae.</title>
        <authorList>
            <person name="Martin-Rodriguez A.J."/>
        </authorList>
    </citation>
    <scope>NUCLEOTIDE SEQUENCE [LARGE SCALE GENOMIC DNA]</scope>
    <source>
        <strain evidence="3 4">DSM 17177</strain>
    </source>
</reference>
<dbReference type="Pfam" id="PF06223">
    <property type="entry name" value="Phage_tail_T"/>
    <property type="match status" value="1"/>
</dbReference>
<gene>
    <name evidence="3" type="ORF">L2764_07050</name>
</gene>